<comment type="subcellular location">
    <subcellularLocation>
        <location evidence="1 10">Cell outer membrane</location>
        <topology evidence="1 10">Multi-pass membrane protein</topology>
    </subcellularLocation>
</comment>
<protein>
    <submittedName>
        <fullName evidence="14">TonB-linked SusC/RagA family outer membrane protein</fullName>
    </submittedName>
</protein>
<keyword evidence="8" id="KW-0675">Receptor</keyword>
<evidence type="ECO:0000256" key="2">
    <source>
        <dbReference type="ARBA" id="ARBA00022448"/>
    </source>
</evidence>
<dbReference type="InterPro" id="IPR023997">
    <property type="entry name" value="TonB-dep_OMP_SusC/RagA_CS"/>
</dbReference>
<dbReference type="InterPro" id="IPR037066">
    <property type="entry name" value="Plug_dom_sf"/>
</dbReference>
<evidence type="ECO:0000256" key="7">
    <source>
        <dbReference type="ARBA" id="ARBA00023136"/>
    </source>
</evidence>
<name>A0A3E0I0T6_9FLAO</name>
<evidence type="ECO:0000259" key="12">
    <source>
        <dbReference type="Pfam" id="PF00593"/>
    </source>
</evidence>
<dbReference type="Proteomes" id="UP000256884">
    <property type="component" value="Unassembled WGS sequence"/>
</dbReference>
<dbReference type="PROSITE" id="PS52016">
    <property type="entry name" value="TONB_DEPENDENT_REC_3"/>
    <property type="match status" value="1"/>
</dbReference>
<dbReference type="Pfam" id="PF00593">
    <property type="entry name" value="TonB_dep_Rec_b-barrel"/>
    <property type="match status" value="1"/>
</dbReference>
<evidence type="ECO:0000256" key="3">
    <source>
        <dbReference type="ARBA" id="ARBA00022452"/>
    </source>
</evidence>
<gene>
    <name evidence="14" type="ORF">C7448_10376</name>
</gene>
<dbReference type="InterPro" id="IPR023996">
    <property type="entry name" value="TonB-dep_OMP_SusC/RagA"/>
</dbReference>
<keyword evidence="6 11" id="KW-0798">TonB box</keyword>
<keyword evidence="5" id="KW-0732">Signal</keyword>
<accession>A0A3E0I0T6</accession>
<dbReference type="InterPro" id="IPR000531">
    <property type="entry name" value="Beta-barrel_TonB"/>
</dbReference>
<dbReference type="NCBIfam" id="TIGR04057">
    <property type="entry name" value="SusC_RagA_signa"/>
    <property type="match status" value="1"/>
</dbReference>
<evidence type="ECO:0000256" key="10">
    <source>
        <dbReference type="PROSITE-ProRule" id="PRU01360"/>
    </source>
</evidence>
<keyword evidence="2 10" id="KW-0813">Transport</keyword>
<evidence type="ECO:0000313" key="14">
    <source>
        <dbReference type="EMBL" id="REH52344.1"/>
    </source>
</evidence>
<dbReference type="Pfam" id="PF07715">
    <property type="entry name" value="Plug"/>
    <property type="match status" value="1"/>
</dbReference>
<dbReference type="AlphaFoldDB" id="A0A3E0I0T6"/>
<dbReference type="PANTHER" id="PTHR30069:SF29">
    <property type="entry name" value="HEMOGLOBIN AND HEMOGLOBIN-HAPTOGLOBIN-BINDING PROTEIN 1-RELATED"/>
    <property type="match status" value="1"/>
</dbReference>
<dbReference type="GO" id="GO:0044718">
    <property type="term" value="P:siderophore transmembrane transport"/>
    <property type="evidence" value="ECO:0007669"/>
    <property type="project" value="TreeGrafter"/>
</dbReference>
<sequence>MWGFMLFSITIIAQEKVITGKVTSATDGLPLPGVNVIVKGTTKGTEADFNGKYTIKASKGNVLVFSFVGMKKLEVVVETNTINVALEESNLLEEVVVTALGIKKESKKLGYSLQTIKSKDLNKVKTTNITNALSGKVTGVQINQNGSGVAGSASINIRGVSSLVSNNPLIVIDGVIVDNTGLGQGSFTGGLDYGNALADINPEDVQSINVLKGGNATALYGYRGASGVIVVTTKGGKEGKVKIDFSSSTTLDNVLVAPRLQNSYGQGTYNAATNSLEYDITRSGSWGPKLDGSQRMRFDGIGTDVYKANPNSFKDFYRTGSTFINSISASGGNKASNYRLSYTNLTNAPVLKGSDFERNSVLLNTFTNITNKLKVQAKISYINNTATNRPDITDGQANTVRGLILKPRNISNQILSENYIKSDGRPNNYGGGAFTMNPYYAVNTKINEDDKNRFTGLLNATYQITENLSATARYSRDQSNYTASIYQPIGAFDIAPTGGLEEITNQTVLNNLDLMLFYNGNITDKLSLDATFGFNTVETNSKTNRTEANDLLDEDLFSINNFTYKSVSTFLNRTKSQSLFGSVQLGYNNYAFIELTARNDWSSTLPEENASFFYPSIGTSFLLGEIFNIKTEKINRLKLRASAAKTGNATLPHLLSSVFTVTSKPYNGLSLLYLGNSQLPAGDAEEGASPGYIIPNSNLKAELSTEYEIGLDASFFENRLGIDFTYYNKETKNQILQISLPATSGAQSKLINAGLIRNSGLEIALTGTPIKSEKFSWNTAINFTKNENRIEKLVDGLPSTILARQFNDVIQLVATEGSLYGNLVGSTFKRDSDGNKIYDTDGLPIVGEEGVIGNVTPDFLMGITNTFTYENFELDFLIDIRSGGDVFSFTDRLAGVQGTDEITLKGRAFYEGGQGILVPEGLTIEGGALPSDIVARGVDPQTYYNRLGNISENWISDASFVKLRQLSLTYNLSPKFLKKFSISKASISYVGRNLAILHKNTRNFDPEVGFNTAIQGIEFFDMPSTSSHGLKLAVSF</sequence>
<dbReference type="Gene3D" id="2.60.40.1120">
    <property type="entry name" value="Carboxypeptidase-like, regulatory domain"/>
    <property type="match status" value="1"/>
</dbReference>
<dbReference type="GO" id="GO:0009279">
    <property type="term" value="C:cell outer membrane"/>
    <property type="evidence" value="ECO:0007669"/>
    <property type="project" value="UniProtKB-SubCell"/>
</dbReference>
<evidence type="ECO:0000256" key="4">
    <source>
        <dbReference type="ARBA" id="ARBA00022692"/>
    </source>
</evidence>
<feature type="domain" description="TonB-dependent receptor plug" evidence="13">
    <location>
        <begin position="108"/>
        <end position="228"/>
    </location>
</feature>
<keyword evidence="15" id="KW-1185">Reference proteome</keyword>
<dbReference type="InterPro" id="IPR036942">
    <property type="entry name" value="Beta-barrel_TonB_sf"/>
</dbReference>
<evidence type="ECO:0000256" key="6">
    <source>
        <dbReference type="ARBA" id="ARBA00023077"/>
    </source>
</evidence>
<evidence type="ECO:0000256" key="8">
    <source>
        <dbReference type="ARBA" id="ARBA00023170"/>
    </source>
</evidence>
<dbReference type="SUPFAM" id="SSF49464">
    <property type="entry name" value="Carboxypeptidase regulatory domain-like"/>
    <property type="match status" value="1"/>
</dbReference>
<dbReference type="SUPFAM" id="SSF56935">
    <property type="entry name" value="Porins"/>
    <property type="match status" value="1"/>
</dbReference>
<evidence type="ECO:0000256" key="9">
    <source>
        <dbReference type="ARBA" id="ARBA00023237"/>
    </source>
</evidence>
<keyword evidence="3 10" id="KW-1134">Transmembrane beta strand</keyword>
<dbReference type="Gene3D" id="2.170.130.10">
    <property type="entry name" value="TonB-dependent receptor, plug domain"/>
    <property type="match status" value="1"/>
</dbReference>
<proteinExistence type="inferred from homology"/>
<evidence type="ECO:0000256" key="11">
    <source>
        <dbReference type="RuleBase" id="RU003357"/>
    </source>
</evidence>
<feature type="domain" description="TonB-dependent receptor-like beta-barrel" evidence="12">
    <location>
        <begin position="423"/>
        <end position="785"/>
    </location>
</feature>
<dbReference type="Gene3D" id="2.40.170.20">
    <property type="entry name" value="TonB-dependent receptor, beta-barrel domain"/>
    <property type="match status" value="1"/>
</dbReference>
<dbReference type="EMBL" id="QUNS01000003">
    <property type="protein sequence ID" value="REH52344.1"/>
    <property type="molecule type" value="Genomic_DNA"/>
</dbReference>
<reference evidence="14 15" key="1">
    <citation type="submission" date="2018-08" db="EMBL/GenBank/DDBJ databases">
        <title>Genomic Encyclopedia of Type Strains, Phase IV (KMG-IV): sequencing the most valuable type-strain genomes for metagenomic binning, comparative biology and taxonomic classification.</title>
        <authorList>
            <person name="Goeker M."/>
        </authorList>
    </citation>
    <scope>NUCLEOTIDE SEQUENCE [LARGE SCALE GENOMIC DNA]</scope>
    <source>
        <strain evidence="14 15">DSM 18841</strain>
    </source>
</reference>
<dbReference type="InterPro" id="IPR039426">
    <property type="entry name" value="TonB-dep_rcpt-like"/>
</dbReference>
<evidence type="ECO:0000256" key="1">
    <source>
        <dbReference type="ARBA" id="ARBA00004571"/>
    </source>
</evidence>
<dbReference type="PANTHER" id="PTHR30069">
    <property type="entry name" value="TONB-DEPENDENT OUTER MEMBRANE RECEPTOR"/>
    <property type="match status" value="1"/>
</dbReference>
<dbReference type="GO" id="GO:0015344">
    <property type="term" value="F:siderophore uptake transmembrane transporter activity"/>
    <property type="evidence" value="ECO:0007669"/>
    <property type="project" value="TreeGrafter"/>
</dbReference>
<evidence type="ECO:0000313" key="15">
    <source>
        <dbReference type="Proteomes" id="UP000256884"/>
    </source>
</evidence>
<dbReference type="InterPro" id="IPR008969">
    <property type="entry name" value="CarboxyPept-like_regulatory"/>
</dbReference>
<keyword evidence="4 10" id="KW-0812">Transmembrane</keyword>
<evidence type="ECO:0000256" key="5">
    <source>
        <dbReference type="ARBA" id="ARBA00022729"/>
    </source>
</evidence>
<dbReference type="NCBIfam" id="TIGR04056">
    <property type="entry name" value="OMP_RagA_SusC"/>
    <property type="match status" value="1"/>
</dbReference>
<evidence type="ECO:0000259" key="13">
    <source>
        <dbReference type="Pfam" id="PF07715"/>
    </source>
</evidence>
<comment type="similarity">
    <text evidence="10 11">Belongs to the TonB-dependent receptor family.</text>
</comment>
<keyword evidence="7 10" id="KW-0472">Membrane</keyword>
<organism evidence="14 15">
    <name type="scientific">Tenacibaculum gallaicum</name>
    <dbReference type="NCBI Taxonomy" id="561505"/>
    <lineage>
        <taxon>Bacteria</taxon>
        <taxon>Pseudomonadati</taxon>
        <taxon>Bacteroidota</taxon>
        <taxon>Flavobacteriia</taxon>
        <taxon>Flavobacteriales</taxon>
        <taxon>Flavobacteriaceae</taxon>
        <taxon>Tenacibaculum</taxon>
    </lineage>
</organism>
<keyword evidence="9 10" id="KW-0998">Cell outer membrane</keyword>
<dbReference type="InterPro" id="IPR012910">
    <property type="entry name" value="Plug_dom"/>
</dbReference>
<dbReference type="Pfam" id="PF13715">
    <property type="entry name" value="CarbopepD_reg_2"/>
    <property type="match status" value="1"/>
</dbReference>
<comment type="caution">
    <text evidence="14">The sequence shown here is derived from an EMBL/GenBank/DDBJ whole genome shotgun (WGS) entry which is preliminary data.</text>
</comment>